<keyword evidence="1 2" id="KW-0732">Signal</keyword>
<comment type="caution">
    <text evidence="3">The sequence shown here is derived from an EMBL/GenBank/DDBJ whole genome shotgun (WGS) entry which is preliminary data.</text>
</comment>
<dbReference type="SUPFAM" id="SSF69318">
    <property type="entry name" value="Integrin alpha N-terminal domain"/>
    <property type="match status" value="1"/>
</dbReference>
<accession>A0ABY2KJW3</accession>
<protein>
    <submittedName>
        <fullName evidence="3">VCBS repeat-containing protein</fullName>
    </submittedName>
</protein>
<dbReference type="InterPro" id="IPR013517">
    <property type="entry name" value="FG-GAP"/>
</dbReference>
<evidence type="ECO:0000313" key="3">
    <source>
        <dbReference type="EMBL" id="TGD42689.1"/>
    </source>
</evidence>
<dbReference type="RefSeq" id="WP_135432059.1">
    <property type="nucleotide sequence ID" value="NZ_RPEM01000008.1"/>
</dbReference>
<evidence type="ECO:0000313" key="4">
    <source>
        <dbReference type="Proteomes" id="UP000297741"/>
    </source>
</evidence>
<evidence type="ECO:0000256" key="1">
    <source>
        <dbReference type="ARBA" id="ARBA00022729"/>
    </source>
</evidence>
<organism evidence="3 4">
    <name type="scientific">Pseudotabrizicola sediminis</name>
    <dbReference type="NCBI Taxonomy" id="2486418"/>
    <lineage>
        <taxon>Bacteria</taxon>
        <taxon>Pseudomonadati</taxon>
        <taxon>Pseudomonadota</taxon>
        <taxon>Alphaproteobacteria</taxon>
        <taxon>Rhodobacterales</taxon>
        <taxon>Paracoccaceae</taxon>
        <taxon>Pseudotabrizicola</taxon>
    </lineage>
</organism>
<feature type="signal peptide" evidence="2">
    <location>
        <begin position="1"/>
        <end position="17"/>
    </location>
</feature>
<name>A0ABY2KJW3_9RHOB</name>
<dbReference type="Proteomes" id="UP000297741">
    <property type="component" value="Unassembled WGS sequence"/>
</dbReference>
<feature type="chain" id="PRO_5047507908" evidence="2">
    <location>
        <begin position="18"/>
        <end position="228"/>
    </location>
</feature>
<reference evidence="3 4" key="1">
    <citation type="submission" date="2018-11" db="EMBL/GenBank/DDBJ databases">
        <title>Tabrizicola sp. isolated from sediment of alpine lake.</title>
        <authorList>
            <person name="Liu Z."/>
        </authorList>
    </citation>
    <scope>NUCLEOTIDE SEQUENCE [LARGE SCALE GENOMIC DNA]</scope>
    <source>
        <strain evidence="3 4">DRYC-M-16</strain>
    </source>
</reference>
<evidence type="ECO:0000256" key="2">
    <source>
        <dbReference type="SAM" id="SignalP"/>
    </source>
</evidence>
<proteinExistence type="predicted"/>
<dbReference type="Pfam" id="PF13517">
    <property type="entry name" value="FG-GAP_3"/>
    <property type="match status" value="1"/>
</dbReference>
<dbReference type="InterPro" id="IPR028994">
    <property type="entry name" value="Integrin_alpha_N"/>
</dbReference>
<keyword evidence="4" id="KW-1185">Reference proteome</keyword>
<gene>
    <name evidence="3" type="ORF">EEB11_13210</name>
</gene>
<dbReference type="EMBL" id="RPEM01000008">
    <property type="protein sequence ID" value="TGD42689.1"/>
    <property type="molecule type" value="Genomic_DNA"/>
</dbReference>
<sequence length="228" mass="24478">MRLGLAVLMGLTGPAMAQDIASARLIAPTDRYAHAVLGDALEWGGLELTLSDARRLRFTLPDSHVFEDTTARLADFDDDGRPEVLVVETSVTQGAALAIYDADGRRAATPYIGQPNRWLSPAGWGDFDGDGRVEIAYVDRPHLARELVFVRLEGDRLVELARAPGFTNHRIGDSSIAGGTVRCQGRDAVVVASADWSRMMTVTLGPDGVLARDSGPWPAQGPDLSICP</sequence>